<keyword evidence="15" id="KW-1185">Reference proteome</keyword>
<dbReference type="Proteomes" id="UP000499080">
    <property type="component" value="Unassembled WGS sequence"/>
</dbReference>
<dbReference type="GO" id="GO:0020037">
    <property type="term" value="F:heme binding"/>
    <property type="evidence" value="ECO:0007669"/>
    <property type="project" value="InterPro"/>
</dbReference>
<comment type="subcellular location">
    <subcellularLocation>
        <location evidence="3">Endoplasmic reticulum membrane</location>
        <topology evidence="3">Peripheral membrane protein</topology>
    </subcellularLocation>
    <subcellularLocation>
        <location evidence="2">Microsome membrane</location>
        <topology evidence="2">Peripheral membrane protein</topology>
    </subcellularLocation>
</comment>
<evidence type="ECO:0000256" key="12">
    <source>
        <dbReference type="ARBA" id="ARBA00023136"/>
    </source>
</evidence>
<reference evidence="14 15" key="1">
    <citation type="journal article" date="2019" name="Sci. Rep.">
        <title>Orb-weaving spider Araneus ventricosus genome elucidates the spidroin gene catalogue.</title>
        <authorList>
            <person name="Kono N."/>
            <person name="Nakamura H."/>
            <person name="Ohtoshi R."/>
            <person name="Moran D.A.P."/>
            <person name="Shinohara A."/>
            <person name="Yoshida Y."/>
            <person name="Fujiwara M."/>
            <person name="Mori M."/>
            <person name="Tomita M."/>
            <person name="Arakawa K."/>
        </authorList>
    </citation>
    <scope>NUCLEOTIDE SEQUENCE [LARGE SCALE GENOMIC DNA]</scope>
</reference>
<dbReference type="Pfam" id="PF00067">
    <property type="entry name" value="p450"/>
    <property type="match status" value="1"/>
</dbReference>
<evidence type="ECO:0000256" key="8">
    <source>
        <dbReference type="ARBA" id="ARBA00022848"/>
    </source>
</evidence>
<organism evidence="14 15">
    <name type="scientific">Araneus ventricosus</name>
    <name type="common">Orbweaver spider</name>
    <name type="synonym">Epeira ventricosa</name>
    <dbReference type="NCBI Taxonomy" id="182803"/>
    <lineage>
        <taxon>Eukaryota</taxon>
        <taxon>Metazoa</taxon>
        <taxon>Ecdysozoa</taxon>
        <taxon>Arthropoda</taxon>
        <taxon>Chelicerata</taxon>
        <taxon>Arachnida</taxon>
        <taxon>Araneae</taxon>
        <taxon>Araneomorphae</taxon>
        <taxon>Entelegynae</taxon>
        <taxon>Araneoidea</taxon>
        <taxon>Araneidae</taxon>
        <taxon>Araneus</taxon>
    </lineage>
</organism>
<sequence length="268" mass="30706">MDVIASTAFSLQLDSYNDPKNKFVECANNAFSPSFNIKNTFHQLFPKLAKLIGVQVITYEPLHYFKEVILNIMEQRRKLGETRNDFLEFLMTTVKEDAKEQKGNERNDKNGIKSNYGQNESTHQVNKNIPSKYLDLNTAVAQSVQFFIAGFDTISAAISNVAYLLALHPEIQKRTYEEIRDVLQKTEGELSYDALQEMNYLDSVLCETLRLYPAFARLDRRAESNCQLGDSGIVVPKGMNIIIPVYAMQRDPKLFPDPEKFDPDRLFI</sequence>
<dbReference type="Gene3D" id="1.10.630.10">
    <property type="entry name" value="Cytochrome P450"/>
    <property type="match status" value="1"/>
</dbReference>
<evidence type="ECO:0000256" key="9">
    <source>
        <dbReference type="ARBA" id="ARBA00023002"/>
    </source>
</evidence>
<proteinExistence type="inferred from homology"/>
<dbReference type="GO" id="GO:0016705">
    <property type="term" value="F:oxidoreductase activity, acting on paired donors, with incorporation or reduction of molecular oxygen"/>
    <property type="evidence" value="ECO:0007669"/>
    <property type="project" value="InterPro"/>
</dbReference>
<evidence type="ECO:0000256" key="4">
    <source>
        <dbReference type="ARBA" id="ARBA00010617"/>
    </source>
</evidence>
<gene>
    <name evidence="14" type="primary">Cyp6a14_2</name>
    <name evidence="14" type="ORF">AVEN_26670_1</name>
</gene>
<dbReference type="GO" id="GO:0005789">
    <property type="term" value="C:endoplasmic reticulum membrane"/>
    <property type="evidence" value="ECO:0007669"/>
    <property type="project" value="UniProtKB-SubCell"/>
</dbReference>
<comment type="similarity">
    <text evidence="4">Belongs to the cytochrome P450 family.</text>
</comment>
<dbReference type="PANTHER" id="PTHR24292:SF54">
    <property type="entry name" value="CYP9F3-RELATED"/>
    <property type="match status" value="1"/>
</dbReference>
<accession>A0A4Y2R9K5</accession>
<keyword evidence="5" id="KW-0349">Heme</keyword>
<dbReference type="InterPro" id="IPR050476">
    <property type="entry name" value="Insect_CytP450_Detox"/>
</dbReference>
<dbReference type="SUPFAM" id="SSF48264">
    <property type="entry name" value="Cytochrome P450"/>
    <property type="match status" value="1"/>
</dbReference>
<dbReference type="OrthoDB" id="6499032at2759"/>
<keyword evidence="7" id="KW-0256">Endoplasmic reticulum</keyword>
<dbReference type="AlphaFoldDB" id="A0A4Y2R9K5"/>
<dbReference type="InterPro" id="IPR002401">
    <property type="entry name" value="Cyt_P450_E_grp-I"/>
</dbReference>
<evidence type="ECO:0000256" key="11">
    <source>
        <dbReference type="ARBA" id="ARBA00023033"/>
    </source>
</evidence>
<evidence type="ECO:0000313" key="15">
    <source>
        <dbReference type="Proteomes" id="UP000499080"/>
    </source>
</evidence>
<dbReference type="GO" id="GO:0005506">
    <property type="term" value="F:iron ion binding"/>
    <property type="evidence" value="ECO:0007669"/>
    <property type="project" value="InterPro"/>
</dbReference>
<feature type="compositionally biased region" description="Polar residues" evidence="13">
    <location>
        <begin position="112"/>
        <end position="123"/>
    </location>
</feature>
<evidence type="ECO:0000256" key="13">
    <source>
        <dbReference type="SAM" id="MobiDB-lite"/>
    </source>
</evidence>
<evidence type="ECO:0000313" key="14">
    <source>
        <dbReference type="EMBL" id="GBN72444.1"/>
    </source>
</evidence>
<dbReference type="GO" id="GO:0004497">
    <property type="term" value="F:monooxygenase activity"/>
    <property type="evidence" value="ECO:0007669"/>
    <property type="project" value="UniProtKB-KW"/>
</dbReference>
<protein>
    <submittedName>
        <fullName evidence="14">Putative cytochrome P450 6a14</fullName>
    </submittedName>
</protein>
<evidence type="ECO:0000256" key="3">
    <source>
        <dbReference type="ARBA" id="ARBA00004406"/>
    </source>
</evidence>
<keyword evidence="12" id="KW-0472">Membrane</keyword>
<evidence type="ECO:0000256" key="1">
    <source>
        <dbReference type="ARBA" id="ARBA00001971"/>
    </source>
</evidence>
<evidence type="ECO:0000256" key="2">
    <source>
        <dbReference type="ARBA" id="ARBA00004174"/>
    </source>
</evidence>
<name>A0A4Y2R9K5_ARAVE</name>
<dbReference type="InterPro" id="IPR036396">
    <property type="entry name" value="Cyt_P450_sf"/>
</dbReference>
<comment type="cofactor">
    <cofactor evidence="1">
        <name>heme</name>
        <dbReference type="ChEBI" id="CHEBI:30413"/>
    </cofactor>
</comment>
<comment type="caution">
    <text evidence="14">The sequence shown here is derived from an EMBL/GenBank/DDBJ whole genome shotgun (WGS) entry which is preliminary data.</text>
</comment>
<evidence type="ECO:0000256" key="10">
    <source>
        <dbReference type="ARBA" id="ARBA00023004"/>
    </source>
</evidence>
<dbReference type="EMBL" id="BGPR01016275">
    <property type="protein sequence ID" value="GBN72444.1"/>
    <property type="molecule type" value="Genomic_DNA"/>
</dbReference>
<evidence type="ECO:0000256" key="5">
    <source>
        <dbReference type="ARBA" id="ARBA00022617"/>
    </source>
</evidence>
<dbReference type="PRINTS" id="PR00463">
    <property type="entry name" value="EP450I"/>
</dbReference>
<evidence type="ECO:0000256" key="6">
    <source>
        <dbReference type="ARBA" id="ARBA00022723"/>
    </source>
</evidence>
<keyword evidence="9" id="KW-0560">Oxidoreductase</keyword>
<dbReference type="InterPro" id="IPR001128">
    <property type="entry name" value="Cyt_P450"/>
</dbReference>
<dbReference type="PANTHER" id="PTHR24292">
    <property type="entry name" value="CYTOCHROME P450"/>
    <property type="match status" value="1"/>
</dbReference>
<keyword evidence="6" id="KW-0479">Metal-binding</keyword>
<feature type="region of interest" description="Disordered" evidence="13">
    <location>
        <begin position="98"/>
        <end position="123"/>
    </location>
</feature>
<keyword evidence="8" id="KW-0492">Microsome</keyword>
<evidence type="ECO:0000256" key="7">
    <source>
        <dbReference type="ARBA" id="ARBA00022824"/>
    </source>
</evidence>
<keyword evidence="11" id="KW-0503">Monooxygenase</keyword>
<keyword evidence="10" id="KW-0408">Iron</keyword>
<feature type="compositionally biased region" description="Basic and acidic residues" evidence="13">
    <location>
        <begin position="98"/>
        <end position="111"/>
    </location>
</feature>